<reference evidence="2 3" key="1">
    <citation type="submission" date="2020-06" db="EMBL/GenBank/DDBJ databases">
        <title>Transcriptomic and genomic resources for Thalictrum thalictroides and T. hernandezii: Facilitating candidate gene discovery in an emerging model plant lineage.</title>
        <authorList>
            <person name="Arias T."/>
            <person name="Riano-Pachon D.M."/>
            <person name="Di Stilio V.S."/>
        </authorList>
    </citation>
    <scope>NUCLEOTIDE SEQUENCE [LARGE SCALE GENOMIC DNA]</scope>
    <source>
        <strain evidence="3">cv. WT478/WT964</strain>
        <tissue evidence="2">Leaves</tissue>
    </source>
</reference>
<dbReference type="EMBL" id="JABWDY010043106">
    <property type="protein sequence ID" value="KAF5176183.1"/>
    <property type="molecule type" value="Genomic_DNA"/>
</dbReference>
<name>A0A7J6UUA7_THATH</name>
<accession>A0A7J6UUA7</accession>
<dbReference type="InterPro" id="IPR032675">
    <property type="entry name" value="LRR_dom_sf"/>
</dbReference>
<dbReference type="Gene3D" id="1.20.1280.50">
    <property type="match status" value="1"/>
</dbReference>
<proteinExistence type="predicted"/>
<evidence type="ECO:0000313" key="2">
    <source>
        <dbReference type="EMBL" id="KAF5176183.1"/>
    </source>
</evidence>
<organism evidence="2 3">
    <name type="scientific">Thalictrum thalictroides</name>
    <name type="common">Rue-anemone</name>
    <name type="synonym">Anemone thalictroides</name>
    <dbReference type="NCBI Taxonomy" id="46969"/>
    <lineage>
        <taxon>Eukaryota</taxon>
        <taxon>Viridiplantae</taxon>
        <taxon>Streptophyta</taxon>
        <taxon>Embryophyta</taxon>
        <taxon>Tracheophyta</taxon>
        <taxon>Spermatophyta</taxon>
        <taxon>Magnoliopsida</taxon>
        <taxon>Ranunculales</taxon>
        <taxon>Ranunculaceae</taxon>
        <taxon>Thalictroideae</taxon>
        <taxon>Thalictrum</taxon>
    </lineage>
</organism>
<dbReference type="InterPro" id="IPR036047">
    <property type="entry name" value="F-box-like_dom_sf"/>
</dbReference>
<dbReference type="SUPFAM" id="SSF52047">
    <property type="entry name" value="RNI-like"/>
    <property type="match status" value="1"/>
</dbReference>
<dbReference type="CDD" id="cd22164">
    <property type="entry name" value="F-box_AtSKIP19-like"/>
    <property type="match status" value="1"/>
</dbReference>
<feature type="domain" description="F-box" evidence="1">
    <location>
        <begin position="26"/>
        <end position="73"/>
    </location>
</feature>
<dbReference type="PROSITE" id="PS50181">
    <property type="entry name" value="FBOX"/>
    <property type="match status" value="1"/>
</dbReference>
<dbReference type="AlphaFoldDB" id="A0A7J6UUA7"/>
<dbReference type="InterPro" id="IPR001810">
    <property type="entry name" value="F-box_dom"/>
</dbReference>
<dbReference type="SUPFAM" id="SSF81383">
    <property type="entry name" value="F-box domain"/>
    <property type="match status" value="1"/>
</dbReference>
<dbReference type="Proteomes" id="UP000554482">
    <property type="component" value="Unassembled WGS sequence"/>
</dbReference>
<dbReference type="PANTHER" id="PTHR38926:SF2">
    <property type="entry name" value="F-BOX_LRR-REPEAT PROTEIN 21-RELATED"/>
    <property type="match status" value="1"/>
</dbReference>
<evidence type="ECO:0000313" key="3">
    <source>
        <dbReference type="Proteomes" id="UP000554482"/>
    </source>
</evidence>
<dbReference type="InterPro" id="IPR006553">
    <property type="entry name" value="Leu-rich_rpt_Cys-con_subtyp"/>
</dbReference>
<dbReference type="PANTHER" id="PTHR38926">
    <property type="entry name" value="F-BOX DOMAIN CONTAINING PROTEIN, EXPRESSED"/>
    <property type="match status" value="1"/>
</dbReference>
<dbReference type="Gene3D" id="3.80.10.10">
    <property type="entry name" value="Ribonuclease Inhibitor"/>
    <property type="match status" value="1"/>
</dbReference>
<dbReference type="SMART" id="SM00367">
    <property type="entry name" value="LRR_CC"/>
    <property type="match status" value="4"/>
</dbReference>
<dbReference type="Pfam" id="PF12937">
    <property type="entry name" value="F-box-like"/>
    <property type="match status" value="1"/>
</dbReference>
<gene>
    <name evidence="2" type="ORF">FRX31_034229</name>
</gene>
<protein>
    <submittedName>
        <fullName evidence="2">F-box protein skip19</fullName>
    </submittedName>
</protein>
<comment type="caution">
    <text evidence="2">The sequence shown here is derived from an EMBL/GenBank/DDBJ whole genome shotgun (WGS) entry which is preliminary data.</text>
</comment>
<evidence type="ECO:0000259" key="1">
    <source>
        <dbReference type="PROSITE" id="PS50181"/>
    </source>
</evidence>
<keyword evidence="3" id="KW-1185">Reference proteome</keyword>
<dbReference type="OrthoDB" id="2095648at2759"/>
<sequence length="289" mass="33725">MKKRRNLSQFPVRTVRTRQSSKEEAMRKLLDLPPEVMLMIFMKLGAFDILYSIPLVCSTWRKITQDPQAFSVIDLRDTMSYFWKHDHNLYTKFVKNLVDKSCGELMKIYISDLGTNELLQYIVSNTNKLVSLRIVHCDIYDDGLLEAFTKKFPLLEELELRGCFDCTKQVIEAVGRSCPQLKYFRYNFDDFCPPIKDEEFACALAKNMPQLRRLQLYGNTVLTNNDLKVILKSCVHLDYLDLRRCRSININEVSLKKSLSRIKTVKLPHDFTAGWFDMDSEMEDAASEV</sequence>